<name>A0A6A4VZ06_AMPAM</name>
<evidence type="ECO:0000313" key="1">
    <source>
        <dbReference type="EMBL" id="KAF0294701.1"/>
    </source>
</evidence>
<dbReference type="AlphaFoldDB" id="A0A6A4VZ06"/>
<sequence>MRYASMNMKYLHFDDRSLSSCVRGLLAAGQPALQRFIDPLPLAAFSGSGALNWTLTGAQLHGLGAFEVPKLRIRHSAPLLLTIVFTLQWPQVTGTAAGWFATCPKVFDKPQCFSFTAKPRLRVMGASATLETHLHLSRRNGTLKVTPTRTHIGFDIEKLNVNVNLDGFLGVLDNMLRNPSDKVTSVDSVEPSESLV</sequence>
<reference evidence="1 2" key="1">
    <citation type="submission" date="2019-07" db="EMBL/GenBank/DDBJ databases">
        <title>Draft genome assembly of a fouling barnacle, Amphibalanus amphitrite (Darwin, 1854): The first reference genome for Thecostraca.</title>
        <authorList>
            <person name="Kim W."/>
        </authorList>
    </citation>
    <scope>NUCLEOTIDE SEQUENCE [LARGE SCALE GENOMIC DNA]</scope>
    <source>
        <strain evidence="1">SNU_AA5</strain>
        <tissue evidence="1">Soma without cirri and trophi</tissue>
    </source>
</reference>
<proteinExistence type="predicted"/>
<gene>
    <name evidence="1" type="ORF">FJT64_007653</name>
</gene>
<protein>
    <submittedName>
        <fullName evidence="1">Uncharacterized protein</fullName>
    </submittedName>
</protein>
<dbReference type="Proteomes" id="UP000440578">
    <property type="component" value="Unassembled WGS sequence"/>
</dbReference>
<accession>A0A6A4VZ06</accession>
<evidence type="ECO:0000313" key="2">
    <source>
        <dbReference type="Proteomes" id="UP000440578"/>
    </source>
</evidence>
<keyword evidence="2" id="KW-1185">Reference proteome</keyword>
<comment type="caution">
    <text evidence="1">The sequence shown here is derived from an EMBL/GenBank/DDBJ whole genome shotgun (WGS) entry which is preliminary data.</text>
</comment>
<dbReference type="EMBL" id="VIIS01001669">
    <property type="protein sequence ID" value="KAF0294701.1"/>
    <property type="molecule type" value="Genomic_DNA"/>
</dbReference>
<organism evidence="1 2">
    <name type="scientific">Amphibalanus amphitrite</name>
    <name type="common">Striped barnacle</name>
    <name type="synonym">Balanus amphitrite</name>
    <dbReference type="NCBI Taxonomy" id="1232801"/>
    <lineage>
        <taxon>Eukaryota</taxon>
        <taxon>Metazoa</taxon>
        <taxon>Ecdysozoa</taxon>
        <taxon>Arthropoda</taxon>
        <taxon>Crustacea</taxon>
        <taxon>Multicrustacea</taxon>
        <taxon>Cirripedia</taxon>
        <taxon>Thoracica</taxon>
        <taxon>Thoracicalcarea</taxon>
        <taxon>Balanomorpha</taxon>
        <taxon>Balanoidea</taxon>
        <taxon>Balanidae</taxon>
        <taxon>Amphibalaninae</taxon>
        <taxon>Amphibalanus</taxon>
    </lineage>
</organism>